<evidence type="ECO:0000313" key="3">
    <source>
        <dbReference type="Proteomes" id="UP000026714"/>
    </source>
</evidence>
<sequence length="122" mass="13372">MAALHDHVDPTKDHSRVSPEGRKIGEMIADRFDRAQAILADQGEPDDERCKSCAGRRGTVPNGCLVTMADLTKALIERVPFLCHQHDKRGEPCHAWYAIAATTKSPPPGTTVPWDFSPPDAD</sequence>
<evidence type="ECO:0000313" key="2">
    <source>
        <dbReference type="EMBL" id="KDB52011.1"/>
    </source>
</evidence>
<name>A0A059KKQ9_9BURK</name>
<dbReference type="Proteomes" id="UP000026714">
    <property type="component" value="Unassembled WGS sequence"/>
</dbReference>
<dbReference type="EMBL" id="AZRA01000061">
    <property type="protein sequence ID" value="KDB52011.1"/>
    <property type="molecule type" value="Genomic_DNA"/>
</dbReference>
<proteinExistence type="predicted"/>
<feature type="region of interest" description="Disordered" evidence="1">
    <location>
        <begin position="1"/>
        <end position="22"/>
    </location>
</feature>
<gene>
    <name evidence="2" type="ORF">X805_23810</name>
</gene>
<evidence type="ECO:0000256" key="1">
    <source>
        <dbReference type="SAM" id="MobiDB-lite"/>
    </source>
</evidence>
<keyword evidence="3" id="KW-1185">Reference proteome</keyword>
<organism evidence="2 3">
    <name type="scientific">Sphaerotilus natans subsp. natans DSM 6575</name>
    <dbReference type="NCBI Taxonomy" id="1286631"/>
    <lineage>
        <taxon>Bacteria</taxon>
        <taxon>Pseudomonadati</taxon>
        <taxon>Pseudomonadota</taxon>
        <taxon>Betaproteobacteria</taxon>
        <taxon>Burkholderiales</taxon>
        <taxon>Sphaerotilaceae</taxon>
        <taxon>Sphaerotilus</taxon>
    </lineage>
</organism>
<dbReference type="RefSeq" id="WP_037482188.1">
    <property type="nucleotide sequence ID" value="NZ_AZRA01000061.1"/>
</dbReference>
<protein>
    <submittedName>
        <fullName evidence="2">Uncharacterized protein</fullName>
    </submittedName>
</protein>
<reference evidence="2 3" key="1">
    <citation type="journal article" date="2014" name="FEMS Microbiol. Ecol.">
        <title>Sphaerotilus natans encrusted with nanoball-shaped Fe(III) oxide minerals formed by nitrate-reducing mixotrophic Fe(II) oxidation.</title>
        <authorList>
            <person name="Park S."/>
            <person name="Kim D.H."/>
            <person name="Lee J.H."/>
            <person name="Hur H.G."/>
        </authorList>
    </citation>
    <scope>NUCLEOTIDE SEQUENCE [LARGE SCALE GENOMIC DNA]</scope>
    <source>
        <strain evidence="2 3">DSM 6575</strain>
    </source>
</reference>
<comment type="caution">
    <text evidence="2">The sequence shown here is derived from an EMBL/GenBank/DDBJ whole genome shotgun (WGS) entry which is preliminary data.</text>
</comment>
<dbReference type="AlphaFoldDB" id="A0A059KKQ9"/>
<accession>A0A059KKQ9</accession>